<gene>
    <name evidence="1" type="ORF">ACFQMJ_28210</name>
</gene>
<accession>A0ABW2FGX9</accession>
<dbReference type="EMBL" id="JBHTAI010000023">
    <property type="protein sequence ID" value="MFC7152437.1"/>
    <property type="molecule type" value="Genomic_DNA"/>
</dbReference>
<protein>
    <submittedName>
        <fullName evidence="1">Uncharacterized protein</fullName>
    </submittedName>
</protein>
<evidence type="ECO:0000313" key="1">
    <source>
        <dbReference type="EMBL" id="MFC7152437.1"/>
    </source>
</evidence>
<dbReference type="RefSeq" id="WP_378044157.1">
    <property type="nucleotide sequence ID" value="NZ_JBHMDN010000002.1"/>
</dbReference>
<dbReference type="Proteomes" id="UP001596378">
    <property type="component" value="Unassembled WGS sequence"/>
</dbReference>
<sequence length="110" mass="12728">MKGQGKKLSKAEASRFFKSLLGSGAGVWLMPDWKFSIRHGQIVYVVELVENWPFGMLLQLTAFIEGFQITGKTLFNRETHLLWNEEIDRKKIIESIRRGIEKTKSTNLEE</sequence>
<evidence type="ECO:0000313" key="2">
    <source>
        <dbReference type="Proteomes" id="UP001596378"/>
    </source>
</evidence>
<proteinExistence type="predicted"/>
<reference evidence="2" key="1">
    <citation type="journal article" date="2019" name="Int. J. Syst. Evol. Microbiol.">
        <title>The Global Catalogue of Microorganisms (GCM) 10K type strain sequencing project: providing services to taxonomists for standard genome sequencing and annotation.</title>
        <authorList>
            <consortium name="The Broad Institute Genomics Platform"/>
            <consortium name="The Broad Institute Genome Sequencing Center for Infectious Disease"/>
            <person name="Wu L."/>
            <person name="Ma J."/>
        </authorList>
    </citation>
    <scope>NUCLEOTIDE SEQUENCE [LARGE SCALE GENOMIC DNA]</scope>
    <source>
        <strain evidence="2">KCTC 12907</strain>
    </source>
</reference>
<comment type="caution">
    <text evidence="1">The sequence shown here is derived from an EMBL/GenBank/DDBJ whole genome shotgun (WGS) entry which is preliminary data.</text>
</comment>
<keyword evidence="2" id="KW-1185">Reference proteome</keyword>
<organism evidence="1 2">
    <name type="scientific">Cohnella cellulosilytica</name>
    <dbReference type="NCBI Taxonomy" id="986710"/>
    <lineage>
        <taxon>Bacteria</taxon>
        <taxon>Bacillati</taxon>
        <taxon>Bacillota</taxon>
        <taxon>Bacilli</taxon>
        <taxon>Bacillales</taxon>
        <taxon>Paenibacillaceae</taxon>
        <taxon>Cohnella</taxon>
    </lineage>
</organism>
<name>A0ABW2FGX9_9BACL</name>